<dbReference type="InterPro" id="IPR053944">
    <property type="entry name" value="SHLD2_OB2"/>
</dbReference>
<accession>A0ABV0SQQ7</accession>
<evidence type="ECO:0000259" key="1">
    <source>
        <dbReference type="Pfam" id="PF21669"/>
    </source>
</evidence>
<feature type="non-terminal residue" evidence="3">
    <location>
        <position position="1"/>
    </location>
</feature>
<protein>
    <submittedName>
        <fullName evidence="3">Uncharacterized protein</fullName>
    </submittedName>
</protein>
<reference evidence="3 4" key="1">
    <citation type="submission" date="2021-06" db="EMBL/GenBank/DDBJ databases">
        <authorList>
            <person name="Palmer J.M."/>
        </authorList>
    </citation>
    <scope>NUCLEOTIDE SEQUENCE [LARGE SCALE GENOMIC DNA]</scope>
    <source>
        <strain evidence="4">if_2019</strain>
        <tissue evidence="3">Muscle</tissue>
    </source>
</reference>
<evidence type="ECO:0000313" key="3">
    <source>
        <dbReference type="EMBL" id="MEQ2222282.1"/>
    </source>
</evidence>
<keyword evidence="4" id="KW-1185">Reference proteome</keyword>
<dbReference type="InterPro" id="IPR049507">
    <property type="entry name" value="SHLD2_OB1"/>
</dbReference>
<sequence>LQVSEDKWRGENFLQSTFSSKLLNLGHPSVSQPVTQHVSACSLSSLCSFIRERRPLLGSIPSRPPQDLSRLPYATLRTLRVNTLVHALLRVTHSQISSEWRDEAESRSRSAVQLKAVLTVEQPGGQQGALLLWGAAMGWLPRFNKHKGIKIGSFLQKLFFLPEGFKGQS</sequence>
<dbReference type="InterPro" id="IPR029715">
    <property type="entry name" value="FAM35A"/>
</dbReference>
<dbReference type="Pfam" id="PF21669">
    <property type="entry name" value="SHLD2_OB1"/>
    <property type="match status" value="1"/>
</dbReference>
<gene>
    <name evidence="3" type="ORF">ILYODFUR_024531</name>
</gene>
<feature type="domain" description="Shieldin complex subunit 2 first OB fold" evidence="1">
    <location>
        <begin position="2"/>
        <end position="47"/>
    </location>
</feature>
<dbReference type="Pfam" id="PF22779">
    <property type="entry name" value="OB_SHLD2_2nd"/>
    <property type="match status" value="1"/>
</dbReference>
<feature type="domain" description="Shieldin complex subunit 2 second OB fold" evidence="2">
    <location>
        <begin position="80"/>
        <end position="148"/>
    </location>
</feature>
<dbReference type="Proteomes" id="UP001482620">
    <property type="component" value="Unassembled WGS sequence"/>
</dbReference>
<name>A0ABV0SQQ7_9TELE</name>
<comment type="caution">
    <text evidence="3">The sequence shown here is derived from an EMBL/GenBank/DDBJ whole genome shotgun (WGS) entry which is preliminary data.</text>
</comment>
<organism evidence="3 4">
    <name type="scientific">Ilyodon furcidens</name>
    <name type="common">goldbreast splitfin</name>
    <dbReference type="NCBI Taxonomy" id="33524"/>
    <lineage>
        <taxon>Eukaryota</taxon>
        <taxon>Metazoa</taxon>
        <taxon>Chordata</taxon>
        <taxon>Craniata</taxon>
        <taxon>Vertebrata</taxon>
        <taxon>Euteleostomi</taxon>
        <taxon>Actinopterygii</taxon>
        <taxon>Neopterygii</taxon>
        <taxon>Teleostei</taxon>
        <taxon>Neoteleostei</taxon>
        <taxon>Acanthomorphata</taxon>
        <taxon>Ovalentaria</taxon>
        <taxon>Atherinomorphae</taxon>
        <taxon>Cyprinodontiformes</taxon>
        <taxon>Goodeidae</taxon>
        <taxon>Ilyodon</taxon>
    </lineage>
</organism>
<evidence type="ECO:0000313" key="4">
    <source>
        <dbReference type="Proteomes" id="UP001482620"/>
    </source>
</evidence>
<dbReference type="EMBL" id="JAHRIQ010002914">
    <property type="protein sequence ID" value="MEQ2222282.1"/>
    <property type="molecule type" value="Genomic_DNA"/>
</dbReference>
<evidence type="ECO:0000259" key="2">
    <source>
        <dbReference type="Pfam" id="PF22779"/>
    </source>
</evidence>
<dbReference type="PANTHER" id="PTHR14495">
    <property type="entry name" value="SHIELDIN COMPLEX SUBUNIT 2"/>
    <property type="match status" value="1"/>
</dbReference>
<dbReference type="PANTHER" id="PTHR14495:SF2">
    <property type="entry name" value="SHIELDIN COMPLEX SUBUNIT 2"/>
    <property type="match status" value="1"/>
</dbReference>
<proteinExistence type="predicted"/>